<accession>A0A1G5Q9K5</accession>
<dbReference type="Proteomes" id="UP000199648">
    <property type="component" value="Unassembled WGS sequence"/>
</dbReference>
<dbReference type="SUPFAM" id="SSF55347">
    <property type="entry name" value="Glyceraldehyde-3-phosphate dehydrogenase-like, C-terminal domain"/>
    <property type="match status" value="1"/>
</dbReference>
<feature type="active site" description="Proton acceptor" evidence="6">
    <location>
        <position position="223"/>
    </location>
</feature>
<dbReference type="PIRSF" id="PIRSF000110">
    <property type="entry name" value="G6PD"/>
    <property type="match status" value="1"/>
</dbReference>
<comment type="pathway">
    <text evidence="1 6">Carbohydrate degradation; pentose phosphate pathway; D-ribulose 5-phosphate from D-glucose 6-phosphate (oxidative stage): step 1/3.</text>
</comment>
<feature type="binding site" evidence="6">
    <location>
        <position position="199"/>
    </location>
    <ligand>
        <name>substrate</name>
    </ligand>
</feature>
<comment type="caution">
    <text evidence="6">Lacks conserved residue(s) required for the propagation of feature annotation.</text>
</comment>
<dbReference type="Pfam" id="PF00479">
    <property type="entry name" value="G6PD_N"/>
    <property type="match status" value="1"/>
</dbReference>
<protein>
    <recommendedName>
        <fullName evidence="6">Glucose-6-phosphate 1-dehydrogenase</fullName>
        <shortName evidence="6">G6PD</shortName>
        <ecNumber evidence="6">1.1.1.49</ecNumber>
    </recommendedName>
</protein>
<dbReference type="HAMAP" id="MF_00966">
    <property type="entry name" value="G6PD"/>
    <property type="match status" value="1"/>
</dbReference>
<dbReference type="Pfam" id="PF02781">
    <property type="entry name" value="G6PD_C"/>
    <property type="match status" value="1"/>
</dbReference>
<comment type="similarity">
    <text evidence="6">Belongs to the glucose-6-phosphate dehydrogenase family.</text>
</comment>
<dbReference type="STRING" id="415747.SAMN03097708_01657"/>
<dbReference type="GO" id="GO:0050661">
    <property type="term" value="F:NADP binding"/>
    <property type="evidence" value="ECO:0007669"/>
    <property type="project" value="UniProtKB-UniRule"/>
</dbReference>
<evidence type="ECO:0000256" key="1">
    <source>
        <dbReference type="ARBA" id="ARBA00004937"/>
    </source>
</evidence>
<gene>
    <name evidence="6" type="primary">zwf</name>
    <name evidence="9" type="ORF">SAMN03097708_01657</name>
</gene>
<dbReference type="GO" id="GO:0005829">
    <property type="term" value="C:cytosol"/>
    <property type="evidence" value="ECO:0007669"/>
    <property type="project" value="TreeGrafter"/>
</dbReference>
<reference evidence="9 10" key="1">
    <citation type="submission" date="2016-10" db="EMBL/GenBank/DDBJ databases">
        <authorList>
            <person name="de Groot N.N."/>
        </authorList>
    </citation>
    <scope>NUCLEOTIDE SEQUENCE [LARGE SCALE GENOMIC DNA]</scope>
    <source>
        <strain evidence="9 10">HLD2</strain>
    </source>
</reference>
<feature type="binding site" evidence="6">
    <location>
        <position position="218"/>
    </location>
    <ligand>
        <name>substrate</name>
    </ligand>
</feature>
<evidence type="ECO:0000256" key="3">
    <source>
        <dbReference type="ARBA" id="ARBA00022857"/>
    </source>
</evidence>
<evidence type="ECO:0000259" key="7">
    <source>
        <dbReference type="Pfam" id="PF00479"/>
    </source>
</evidence>
<dbReference type="GO" id="GO:0004345">
    <property type="term" value="F:glucose-6-phosphate dehydrogenase activity"/>
    <property type="evidence" value="ECO:0007669"/>
    <property type="project" value="UniProtKB-UniRule"/>
</dbReference>
<dbReference type="EC" id="1.1.1.49" evidence="6"/>
<evidence type="ECO:0000259" key="8">
    <source>
        <dbReference type="Pfam" id="PF02781"/>
    </source>
</evidence>
<keyword evidence="3 6" id="KW-0521">NADP</keyword>
<feature type="binding site" evidence="6">
    <location>
        <begin position="80"/>
        <end position="81"/>
    </location>
    <ligand>
        <name>NADP(+)</name>
        <dbReference type="ChEBI" id="CHEBI:58349"/>
    </ligand>
</feature>
<dbReference type="AlphaFoldDB" id="A0A1G5Q9K5"/>
<keyword evidence="5 6" id="KW-0119">Carbohydrate metabolism</keyword>
<sequence>MVVLGAGGDLMARYLLPALGRLLQLERLPPGFSVLGISQEPASDEAFRERMAEQLARHAPDLHAPVRQDLVARLTYRQADVTDAGQVARALPGVNEPLLVYLALPPAVYAGSINALCDAGLAAGSRLVIEKPFGWDLASARDLNRLIAERLGEAAVFRIDHFLGMQTVQNILGLRFANRIFESLWNAVHVERVEIVWDETLTLEGRAGYYDAAGALLDMIQNHLLQLLCLVAMEPPQTLSERDLRDRKVDVLRAVRRLGPEEVDRQTRRARYGAGRIGERRVPAYTGEPGVDPQRGTETFAEVMLFVGNWRWAGVPFILRSGKALERDRREIAVHFRPVPHLAFEEEAAYPNILRLNLEPERLALAFNITGPGERFDLRETVLESPLNTTAPDAYSRLLLDALQGDSTLAIRGDEAEEAWQIIEPITRAWKAGHASIDEYPAGSRGPTIPLRGVAPG</sequence>
<dbReference type="GO" id="GO:0009051">
    <property type="term" value="P:pentose-phosphate shunt, oxidative branch"/>
    <property type="evidence" value="ECO:0007669"/>
    <property type="project" value="TreeGrafter"/>
</dbReference>
<evidence type="ECO:0000256" key="5">
    <source>
        <dbReference type="ARBA" id="ARBA00023277"/>
    </source>
</evidence>
<dbReference type="InterPro" id="IPR022674">
    <property type="entry name" value="G6P_DH_NAD-bd"/>
</dbReference>
<dbReference type="PANTHER" id="PTHR23429:SF0">
    <property type="entry name" value="GLUCOSE-6-PHOSPHATE 1-DEHYDROGENASE"/>
    <property type="match status" value="1"/>
</dbReference>
<keyword evidence="10" id="KW-1185">Reference proteome</keyword>
<dbReference type="InterPro" id="IPR001282">
    <property type="entry name" value="G6P_DH"/>
</dbReference>
<dbReference type="NCBIfam" id="NF009492">
    <property type="entry name" value="PRK12853.1-3"/>
    <property type="match status" value="1"/>
</dbReference>
<dbReference type="GO" id="GO:0006006">
    <property type="term" value="P:glucose metabolic process"/>
    <property type="evidence" value="ECO:0007669"/>
    <property type="project" value="UniProtKB-KW"/>
</dbReference>
<feature type="binding site" evidence="6">
    <location>
        <position position="323"/>
    </location>
    <ligand>
        <name>substrate</name>
    </ligand>
</feature>
<evidence type="ECO:0000256" key="6">
    <source>
        <dbReference type="HAMAP-Rule" id="MF_00966"/>
    </source>
</evidence>
<keyword evidence="4 6" id="KW-0560">Oxidoreductase</keyword>
<evidence type="ECO:0000313" key="10">
    <source>
        <dbReference type="Proteomes" id="UP000199648"/>
    </source>
</evidence>
<proteinExistence type="inferred from homology"/>
<dbReference type="NCBIfam" id="TIGR00871">
    <property type="entry name" value="zwf"/>
    <property type="match status" value="1"/>
</dbReference>
<feature type="binding site" evidence="6">
    <location>
        <position position="131"/>
    </location>
    <ligand>
        <name>NADP(+)</name>
        <dbReference type="ChEBI" id="CHEBI:58349"/>
    </ligand>
</feature>
<comment type="catalytic activity">
    <reaction evidence="6">
        <text>D-glucose 6-phosphate + NADP(+) = 6-phospho-D-glucono-1,5-lactone + NADPH + H(+)</text>
        <dbReference type="Rhea" id="RHEA:15841"/>
        <dbReference type="ChEBI" id="CHEBI:15378"/>
        <dbReference type="ChEBI" id="CHEBI:57783"/>
        <dbReference type="ChEBI" id="CHEBI:57955"/>
        <dbReference type="ChEBI" id="CHEBI:58349"/>
        <dbReference type="ChEBI" id="CHEBI:61548"/>
        <dbReference type="EC" id="1.1.1.49"/>
    </reaction>
</comment>
<dbReference type="PANTHER" id="PTHR23429">
    <property type="entry name" value="GLUCOSE-6-PHOSPHATE 1-DEHYDROGENASE G6PD"/>
    <property type="match status" value="1"/>
</dbReference>
<dbReference type="InterPro" id="IPR036291">
    <property type="entry name" value="NAD(P)-bd_dom_sf"/>
</dbReference>
<dbReference type="PRINTS" id="PR00079">
    <property type="entry name" value="G6PDHDRGNASE"/>
</dbReference>
<evidence type="ECO:0000313" key="9">
    <source>
        <dbReference type="EMBL" id="SCZ58298.1"/>
    </source>
</evidence>
<name>A0A1G5Q9K5_9GAMM</name>
<feature type="domain" description="Glucose-6-phosphate dehydrogenase NAD-binding" evidence="7">
    <location>
        <begin position="2"/>
        <end position="170"/>
    </location>
</feature>
<comment type="function">
    <text evidence="6">Catalyzes the oxidation of glucose 6-phosphate to 6-phosphogluconolactone.</text>
</comment>
<dbReference type="Gene3D" id="3.30.360.10">
    <property type="entry name" value="Dihydrodipicolinate Reductase, domain 2"/>
    <property type="match status" value="1"/>
</dbReference>
<dbReference type="InterPro" id="IPR022675">
    <property type="entry name" value="G6P_DH_C"/>
</dbReference>
<dbReference type="SUPFAM" id="SSF51735">
    <property type="entry name" value="NAD(P)-binding Rossmann-fold domains"/>
    <property type="match status" value="1"/>
</dbReference>
<dbReference type="Gene3D" id="3.40.50.720">
    <property type="entry name" value="NAD(P)-binding Rossmann-like Domain"/>
    <property type="match status" value="1"/>
</dbReference>
<organism evidence="9 10">
    <name type="scientific">Thiohalomonas denitrificans</name>
    <dbReference type="NCBI Taxonomy" id="415747"/>
    <lineage>
        <taxon>Bacteria</taxon>
        <taxon>Pseudomonadati</taxon>
        <taxon>Pseudomonadota</taxon>
        <taxon>Gammaproteobacteria</taxon>
        <taxon>Thiohalomonadales</taxon>
        <taxon>Thiohalomonadaceae</taxon>
        <taxon>Thiohalomonas</taxon>
    </lineage>
</organism>
<dbReference type="EMBL" id="FMWD01000004">
    <property type="protein sequence ID" value="SCZ58298.1"/>
    <property type="molecule type" value="Genomic_DNA"/>
</dbReference>
<evidence type="ECO:0000256" key="4">
    <source>
        <dbReference type="ARBA" id="ARBA00023002"/>
    </source>
</evidence>
<feature type="domain" description="Glucose-6-phosphate dehydrogenase C-terminal" evidence="8">
    <location>
        <begin position="174"/>
        <end position="448"/>
    </location>
</feature>
<dbReference type="UniPathway" id="UPA00115">
    <property type="reaction ID" value="UER00408"/>
</dbReference>
<keyword evidence="2 6" id="KW-0313">Glucose metabolism</keyword>
<evidence type="ECO:0000256" key="2">
    <source>
        <dbReference type="ARBA" id="ARBA00022526"/>
    </source>
</evidence>
<feature type="binding site" evidence="6">
    <location>
        <position position="161"/>
    </location>
    <ligand>
        <name>substrate</name>
    </ligand>
</feature>